<accession>A0AAE3ZHD1</accession>
<protein>
    <submittedName>
        <fullName evidence="2">Uncharacterized protein</fullName>
    </submittedName>
</protein>
<evidence type="ECO:0000313" key="2">
    <source>
        <dbReference type="EMBL" id="MDR7303634.1"/>
    </source>
</evidence>
<evidence type="ECO:0000313" key="3">
    <source>
        <dbReference type="Proteomes" id="UP001180845"/>
    </source>
</evidence>
<proteinExistence type="predicted"/>
<organism evidence="2 3">
    <name type="scientific">Haloactinomyces albus</name>
    <dbReference type="NCBI Taxonomy" id="1352928"/>
    <lineage>
        <taxon>Bacteria</taxon>
        <taxon>Bacillati</taxon>
        <taxon>Actinomycetota</taxon>
        <taxon>Actinomycetes</taxon>
        <taxon>Actinopolysporales</taxon>
        <taxon>Actinopolysporaceae</taxon>
        <taxon>Haloactinomyces</taxon>
    </lineage>
</organism>
<dbReference type="RefSeq" id="WP_310276071.1">
    <property type="nucleotide sequence ID" value="NZ_JAVDXW010000001.1"/>
</dbReference>
<feature type="compositionally biased region" description="Polar residues" evidence="1">
    <location>
        <begin position="8"/>
        <end position="20"/>
    </location>
</feature>
<dbReference type="AlphaFoldDB" id="A0AAE3ZHD1"/>
<dbReference type="EMBL" id="JAVDXW010000001">
    <property type="protein sequence ID" value="MDR7303634.1"/>
    <property type="molecule type" value="Genomic_DNA"/>
</dbReference>
<feature type="region of interest" description="Disordered" evidence="1">
    <location>
        <begin position="1"/>
        <end position="27"/>
    </location>
</feature>
<gene>
    <name evidence="2" type="ORF">JOF55_003815</name>
</gene>
<comment type="caution">
    <text evidence="2">The sequence shown here is derived from an EMBL/GenBank/DDBJ whole genome shotgun (WGS) entry which is preliminary data.</text>
</comment>
<name>A0AAE3ZHD1_9ACTN</name>
<keyword evidence="3" id="KW-1185">Reference proteome</keyword>
<dbReference type="Proteomes" id="UP001180845">
    <property type="component" value="Unassembled WGS sequence"/>
</dbReference>
<reference evidence="2" key="1">
    <citation type="submission" date="2023-07" db="EMBL/GenBank/DDBJ databases">
        <title>Sequencing the genomes of 1000 actinobacteria strains.</title>
        <authorList>
            <person name="Klenk H.-P."/>
        </authorList>
    </citation>
    <scope>NUCLEOTIDE SEQUENCE</scope>
    <source>
        <strain evidence="2">DSM 45977</strain>
    </source>
</reference>
<evidence type="ECO:0000256" key="1">
    <source>
        <dbReference type="SAM" id="MobiDB-lite"/>
    </source>
</evidence>
<sequence>MAADNVTRFPSIQQEQQPETATGHAPQEEVDSYVDRVSDEVLACRQRGRHLWPAMRVHDQPFTAIDEHGLFVRRLTCTCCELAVRVEKWDTIGRGRRARFQLVAAHLEYRTGTEGQTYLAPSGRGRMTPRQVADSIASKAMQGHSLAALRKTLPRM</sequence>